<evidence type="ECO:0000313" key="2">
    <source>
        <dbReference type="Proteomes" id="UP000194141"/>
    </source>
</evidence>
<dbReference type="AlphaFoldDB" id="A0A1X4XVN1"/>
<reference evidence="1 2" key="1">
    <citation type="journal article" date="2017" name="Front. Microbiol.">
        <title>Genome Sequence of Desulfurella amilsii Strain TR1 and Comparative Genomics of Desulfurellaceae Family.</title>
        <authorList>
            <person name="Florentino A.P."/>
            <person name="Stams A.J."/>
            <person name="Sanchez-Andrea I."/>
        </authorList>
    </citation>
    <scope>NUCLEOTIDE SEQUENCE [LARGE SCALE GENOMIC DNA]</scope>
    <source>
        <strain evidence="1 2">TR1</strain>
    </source>
</reference>
<name>A0A1X4XVN1_9BACT</name>
<organism evidence="1 2">
    <name type="scientific">Desulfurella amilsii</name>
    <dbReference type="NCBI Taxonomy" id="1562698"/>
    <lineage>
        <taxon>Bacteria</taxon>
        <taxon>Pseudomonadati</taxon>
        <taxon>Campylobacterota</taxon>
        <taxon>Desulfurellia</taxon>
        <taxon>Desulfurellales</taxon>
        <taxon>Desulfurellaceae</taxon>
        <taxon>Desulfurella</taxon>
    </lineage>
</organism>
<dbReference type="Proteomes" id="UP000194141">
    <property type="component" value="Unassembled WGS sequence"/>
</dbReference>
<comment type="caution">
    <text evidence="1">The sequence shown here is derived from an EMBL/GenBank/DDBJ whole genome shotgun (WGS) entry which is preliminary data.</text>
</comment>
<sequence>MLRPFLIFKILLAKAKPQESDFALFNLTLSAQKNSKEDACLNY</sequence>
<proteinExistence type="predicted"/>
<gene>
    <name evidence="1" type="ORF">DESAMIL20_1121</name>
</gene>
<accession>A0A1X4XVN1</accession>
<dbReference type="EMBL" id="MDSU01000018">
    <property type="protein sequence ID" value="OSS41568.1"/>
    <property type="molecule type" value="Genomic_DNA"/>
</dbReference>
<dbReference type="STRING" id="1562698.DESAMIL20_1121"/>
<protein>
    <submittedName>
        <fullName evidence="1">Uncharacterized protein</fullName>
    </submittedName>
</protein>
<keyword evidence="2" id="KW-1185">Reference proteome</keyword>
<evidence type="ECO:0000313" key="1">
    <source>
        <dbReference type="EMBL" id="OSS41568.1"/>
    </source>
</evidence>